<dbReference type="AlphaFoldDB" id="D2RFA5"/>
<dbReference type="Proteomes" id="UP000001901">
    <property type="component" value="Chromosome"/>
</dbReference>
<reference evidence="1 2" key="1">
    <citation type="journal article" date="2010" name="Stand. Genomic Sci.">
        <title>Complete genome sequence of Archaeoglobus profundus type strain (AV18).</title>
        <authorList>
            <person name="von Jan M."/>
            <person name="Lapidus A."/>
            <person name="Del Rio T.G."/>
            <person name="Copeland A."/>
            <person name="Tice H."/>
            <person name="Cheng J.F."/>
            <person name="Lucas S."/>
            <person name="Chen F."/>
            <person name="Nolan M."/>
            <person name="Goodwin L."/>
            <person name="Han C."/>
            <person name="Pitluck S."/>
            <person name="Liolios K."/>
            <person name="Ivanova N."/>
            <person name="Mavromatis K."/>
            <person name="Ovchinnikova G."/>
            <person name="Chertkov O."/>
            <person name="Pati A."/>
            <person name="Chen A."/>
            <person name="Palaniappan K."/>
            <person name="Land M."/>
            <person name="Hauser L."/>
            <person name="Chang Y.J."/>
            <person name="Jeffries C.D."/>
            <person name="Saunders E."/>
            <person name="Brettin T."/>
            <person name="Detter J.C."/>
            <person name="Chain P."/>
            <person name="Eichinger K."/>
            <person name="Huber H."/>
            <person name="Spring S."/>
            <person name="Rohde M."/>
            <person name="Goker M."/>
            <person name="Wirth R."/>
            <person name="Woyke T."/>
            <person name="Bristow J."/>
            <person name="Eisen J.A."/>
            <person name="Markowitz V."/>
            <person name="Hugenholtz P."/>
            <person name="Kyrpides N.C."/>
            <person name="Klenk H.P."/>
        </authorList>
    </citation>
    <scope>NUCLEOTIDE SEQUENCE [LARGE SCALE GENOMIC DNA]</scope>
    <source>
        <strain evidence="2">DSM 5631 / JCM 9629 / NBRC 100127 / Av18</strain>
    </source>
</reference>
<dbReference type="RefSeq" id="WP_012941134.1">
    <property type="nucleotide sequence ID" value="NC_013741.1"/>
</dbReference>
<dbReference type="KEGG" id="apo:Arcpr_1755"/>
<keyword evidence="2" id="KW-1185">Reference proteome</keyword>
<dbReference type="STRING" id="572546.Arcpr_1755"/>
<accession>D2RFA5</accession>
<name>D2RFA5_ARCPA</name>
<dbReference type="PaxDb" id="572546-Arcpr_1755"/>
<organism evidence="1 2">
    <name type="scientific">Archaeoglobus profundus (strain DSM 5631 / JCM 9629 / NBRC 100127 / Av18)</name>
    <dbReference type="NCBI Taxonomy" id="572546"/>
    <lineage>
        <taxon>Archaea</taxon>
        <taxon>Methanobacteriati</taxon>
        <taxon>Methanobacteriota</taxon>
        <taxon>Archaeoglobi</taxon>
        <taxon>Archaeoglobales</taxon>
        <taxon>Archaeoglobaceae</taxon>
        <taxon>Archaeoglobus</taxon>
    </lineage>
</organism>
<dbReference type="HOGENOM" id="CLU_1187732_0_0_2"/>
<evidence type="ECO:0008006" key="3">
    <source>
        <dbReference type="Google" id="ProtNLM"/>
    </source>
</evidence>
<sequence length="233" mass="26884">MIKSKKALKDIIVVGKRVGDQVYYRLDPPFKEEARPLDCYPNCLTALISIYDVLYESGLGAFSTYKEFYEAACDWFNRKIKEGYTEKYVDYTNRFLRMNGIDFKAKIILARKSMADDLDLLLIKNELLNFSQKKLVPPIAVIDEHYLRHGQPLAGAHSLLLLGYTIENFFVYDPDYGVRIREVSIDEIKKGLSVYDYNLIVLIPVEESLKVERVALRDTRLTEFPEFGDIGGE</sequence>
<protein>
    <recommendedName>
        <fullName evidence="3">Peptidase C39-like domain-containing protein</fullName>
    </recommendedName>
</protein>
<dbReference type="GeneID" id="8740450"/>
<gene>
    <name evidence="1" type="ordered locus">Arcpr_1755</name>
</gene>
<proteinExistence type="predicted"/>
<evidence type="ECO:0000313" key="1">
    <source>
        <dbReference type="EMBL" id="ADB58799.1"/>
    </source>
</evidence>
<evidence type="ECO:0000313" key="2">
    <source>
        <dbReference type="Proteomes" id="UP000001901"/>
    </source>
</evidence>
<dbReference type="EMBL" id="CP001857">
    <property type="protein sequence ID" value="ADB58799.1"/>
    <property type="molecule type" value="Genomic_DNA"/>
</dbReference>